<sequence length="243" mass="26622">MASRIAPKALRASSSLLRSQAVVPRAAFVQGARCLSDATPQQPPAERANALINALPGNSLLTKTGTLFLGTGAIATAISQELYIVNEETVVLAGFLIIFTYIAKAIREPYKEWAEGHINRIKTLLDDTKTEHAQAVHERIGSVEKMRDVVDVTKGLFALSKETAKLESENFVTRQHVALASELKTVLDSWVRYEQQAKESEQAELVKTVIDKVNKSLADEKTQKDILLSAVAEVEQLVKSKAI</sequence>
<evidence type="ECO:0000313" key="9">
    <source>
        <dbReference type="EMBL" id="KDQ19476.1"/>
    </source>
</evidence>
<dbReference type="InterPro" id="IPR013837">
    <property type="entry name" value="ATP_synth_F0_suB"/>
</dbReference>
<dbReference type="PANTHER" id="PTHR12733">
    <property type="entry name" value="MITOCHONDRIAL ATP SYNTHASE B CHAIN"/>
    <property type="match status" value="1"/>
</dbReference>
<keyword evidence="4 8" id="KW-0999">Mitochondrion inner membrane</keyword>
<reference evidence="10" key="1">
    <citation type="journal article" date="2014" name="Proc. Natl. Acad. Sci. U.S.A.">
        <title>Extensive sampling of basidiomycete genomes demonstrates inadequacy of the white-rot/brown-rot paradigm for wood decay fungi.</title>
        <authorList>
            <person name="Riley R."/>
            <person name="Salamov A.A."/>
            <person name="Brown D.W."/>
            <person name="Nagy L.G."/>
            <person name="Floudas D."/>
            <person name="Held B.W."/>
            <person name="Levasseur A."/>
            <person name="Lombard V."/>
            <person name="Morin E."/>
            <person name="Otillar R."/>
            <person name="Lindquist E.A."/>
            <person name="Sun H."/>
            <person name="LaButti K.M."/>
            <person name="Schmutz J."/>
            <person name="Jabbour D."/>
            <person name="Luo H."/>
            <person name="Baker S.E."/>
            <person name="Pisabarro A.G."/>
            <person name="Walton J.D."/>
            <person name="Blanchette R.A."/>
            <person name="Henrissat B."/>
            <person name="Martin F."/>
            <person name="Cullen D."/>
            <person name="Hibbett D.S."/>
            <person name="Grigoriev I.V."/>
        </authorList>
    </citation>
    <scope>NUCLEOTIDE SEQUENCE [LARGE SCALE GENOMIC DNA]</scope>
    <source>
        <strain evidence="10">FD-172 SS1</strain>
    </source>
</reference>
<dbReference type="HOGENOM" id="CLU_077208_0_0_1"/>
<keyword evidence="6 8" id="KW-0496">Mitochondrion</keyword>
<keyword evidence="1 8" id="KW-0813">Transport</keyword>
<gene>
    <name evidence="9" type="ORF">BOTBODRAFT_51872</name>
</gene>
<comment type="similarity">
    <text evidence="8">Belongs to the eukaryotic ATPase B chain family.</text>
</comment>
<evidence type="ECO:0000256" key="3">
    <source>
        <dbReference type="ARBA" id="ARBA00022781"/>
    </source>
</evidence>
<dbReference type="InterPro" id="IPR008688">
    <property type="entry name" value="ATP_synth_Bsub_B/MI25"/>
</dbReference>
<dbReference type="Proteomes" id="UP000027195">
    <property type="component" value="Unassembled WGS sequence"/>
</dbReference>
<dbReference type="EMBL" id="KL198019">
    <property type="protein sequence ID" value="KDQ19476.1"/>
    <property type="molecule type" value="Genomic_DNA"/>
</dbReference>
<name>A0A067N6S7_BOTB1</name>
<evidence type="ECO:0000256" key="5">
    <source>
        <dbReference type="ARBA" id="ARBA00023065"/>
    </source>
</evidence>
<dbReference type="GO" id="GO:0045259">
    <property type="term" value="C:proton-transporting ATP synthase complex"/>
    <property type="evidence" value="ECO:0007669"/>
    <property type="project" value="UniProtKB-KW"/>
</dbReference>
<dbReference type="PANTHER" id="PTHR12733:SF3">
    <property type="entry name" value="ATP SYNTHASE F(0) COMPLEX SUBUNIT B1, MITOCHONDRIAL"/>
    <property type="match status" value="1"/>
</dbReference>
<evidence type="ECO:0000256" key="7">
    <source>
        <dbReference type="ARBA" id="ARBA00023136"/>
    </source>
</evidence>
<evidence type="ECO:0000256" key="2">
    <source>
        <dbReference type="ARBA" id="ARBA00022547"/>
    </source>
</evidence>
<keyword evidence="3 8" id="KW-0375">Hydrogen ion transport</keyword>
<evidence type="ECO:0000256" key="8">
    <source>
        <dbReference type="RuleBase" id="RU368017"/>
    </source>
</evidence>
<dbReference type="AlphaFoldDB" id="A0A067N6S7"/>
<keyword evidence="10" id="KW-1185">Reference proteome</keyword>
<keyword evidence="5 8" id="KW-0406">Ion transport</keyword>
<dbReference type="Gene3D" id="1.20.5.2210">
    <property type="match status" value="1"/>
</dbReference>
<organism evidence="9 10">
    <name type="scientific">Botryobasidium botryosum (strain FD-172 SS1)</name>
    <dbReference type="NCBI Taxonomy" id="930990"/>
    <lineage>
        <taxon>Eukaryota</taxon>
        <taxon>Fungi</taxon>
        <taxon>Dikarya</taxon>
        <taxon>Basidiomycota</taxon>
        <taxon>Agaricomycotina</taxon>
        <taxon>Agaricomycetes</taxon>
        <taxon>Cantharellales</taxon>
        <taxon>Botryobasidiaceae</taxon>
        <taxon>Botryobasidium</taxon>
    </lineage>
</organism>
<dbReference type="InParanoid" id="A0A067N6S7"/>
<evidence type="ECO:0000313" key="10">
    <source>
        <dbReference type="Proteomes" id="UP000027195"/>
    </source>
</evidence>
<comment type="subunit">
    <text evidence="8">F-type ATPases have 2 components, CF(1) - the catalytic core - and CF(0) - the membrane proton channel. In yeast, the dimeric form of ATP synthase consists of 17 polypeptides: alpha, beta, gamma, delta, epsilon, 4 (B), 5 (OSCP), 6 (A), 8, 9 (C), d, E (Tim11), f, g, h, i/j and k.</text>
</comment>
<dbReference type="GO" id="GO:0005743">
    <property type="term" value="C:mitochondrial inner membrane"/>
    <property type="evidence" value="ECO:0007669"/>
    <property type="project" value="UniProtKB-SubCell"/>
</dbReference>
<dbReference type="Pfam" id="PF05405">
    <property type="entry name" value="Mt_ATP-synt_B"/>
    <property type="match status" value="1"/>
</dbReference>
<dbReference type="FunCoup" id="A0A067N6S7">
    <property type="interactions" value="90"/>
</dbReference>
<evidence type="ECO:0000256" key="1">
    <source>
        <dbReference type="ARBA" id="ARBA00022448"/>
    </source>
</evidence>
<dbReference type="STRING" id="930990.A0A067N6S7"/>
<keyword evidence="2 8" id="KW-0138">CF(0)</keyword>
<proteinExistence type="inferred from homology"/>
<evidence type="ECO:0000256" key="4">
    <source>
        <dbReference type="ARBA" id="ARBA00022792"/>
    </source>
</evidence>
<dbReference type="OrthoDB" id="67388at2759"/>
<protein>
    <recommendedName>
        <fullName evidence="8">ATP synthase subunit 4</fullName>
    </recommendedName>
</protein>
<dbReference type="GO" id="GO:0046933">
    <property type="term" value="F:proton-transporting ATP synthase activity, rotational mechanism"/>
    <property type="evidence" value="ECO:0007669"/>
    <property type="project" value="TreeGrafter"/>
</dbReference>
<dbReference type="SUPFAM" id="SSF161060">
    <property type="entry name" value="ATP synthase B chain-like"/>
    <property type="match status" value="1"/>
</dbReference>
<keyword evidence="7 8" id="KW-0472">Membrane</keyword>
<comment type="function">
    <text evidence="8">Subunit b, of the mitochondrial membrane ATP synthase complex (F(1)F(0) ATP synthase or Complex V) that produces ATP from ADP in the presence of a proton gradient across the membrane which is generated by electron transport complexes of the respiratory chain. ATP synthase complex consist of a soluble F(1) head domain - the catalytic core - and a membrane F(1) domain - the membrane proton channel. These two domains are linked by a central stalk rotating inside the F(1) region and a stationary peripheral stalk. During catalysis, ATP synthesis in the catalytic domain of F(1) is coupled via a rotary mechanism of the central stalk subunits to proton translocation. In vivo, can only synthesize ATP although its ATP hydrolase activity can be activated artificially in vitro. Part of the complex F(0) domain. Part of the complex F(0) domain and the peripheric stalk, which acts as a stator to hold the catalytic alpha(3)beta(3) subcomplex and subunit a/ATP6 static relative to the rotary elements.</text>
</comment>
<evidence type="ECO:0000256" key="6">
    <source>
        <dbReference type="ARBA" id="ARBA00023128"/>
    </source>
</evidence>
<accession>A0A067N6S7</accession>
<comment type="subcellular location">
    <subcellularLocation>
        <location evidence="8">Mitochondrion</location>
    </subcellularLocation>
    <subcellularLocation>
        <location evidence="8">Mitochondrion inner membrane</location>
    </subcellularLocation>
</comment>